<dbReference type="InterPro" id="IPR003439">
    <property type="entry name" value="ABC_transporter-like_ATP-bd"/>
</dbReference>
<gene>
    <name evidence="9" type="ORF">DBV39_09510</name>
</gene>
<dbReference type="GO" id="GO:0005524">
    <property type="term" value="F:ATP binding"/>
    <property type="evidence" value="ECO:0007669"/>
    <property type="project" value="UniProtKB-KW"/>
</dbReference>
<dbReference type="PROSITE" id="PS00211">
    <property type="entry name" value="ABC_TRANSPORTER_1"/>
    <property type="match status" value="1"/>
</dbReference>
<keyword evidence="3" id="KW-0547">Nucleotide-binding</keyword>
<dbReference type="PANTHER" id="PTHR43499">
    <property type="entry name" value="ABC TRANSPORTER I FAMILY MEMBER 1"/>
    <property type="match status" value="1"/>
</dbReference>
<dbReference type="OrthoDB" id="9800654at2"/>
<evidence type="ECO:0000256" key="7">
    <source>
        <dbReference type="ARBA" id="ARBA00023136"/>
    </source>
</evidence>
<dbReference type="PANTHER" id="PTHR43499:SF1">
    <property type="entry name" value="ABC TRANSPORTER I FAMILY MEMBER 1"/>
    <property type="match status" value="1"/>
</dbReference>
<keyword evidence="5 9" id="KW-0067">ATP-binding</keyword>
<dbReference type="NCBIfam" id="NF010061">
    <property type="entry name" value="PRK13538.1"/>
    <property type="match status" value="1"/>
</dbReference>
<keyword evidence="10" id="KW-1185">Reference proteome</keyword>
<evidence type="ECO:0000256" key="5">
    <source>
        <dbReference type="ARBA" id="ARBA00022840"/>
    </source>
</evidence>
<keyword evidence="1" id="KW-0813">Transport</keyword>
<sequence>MGPIVLEAINLDCVRGKRRLFHSLSFELEAGASLFVRGQNGSGKTSLLRILAGLTPPSAGTVRWKGNSLQKQTDEWRRDLCYYGHLLGLKDDLTAAENLVYATALANKPISHAAVLEALHQSGLQGREHLPVRTLSQGQKRRASLARLLLHRRPLWILDEPLTALDDEATQWVLRMISDHLRDGGIVVWTSHLDMPLSGATRTLRINL</sequence>
<evidence type="ECO:0000313" key="9">
    <source>
        <dbReference type="EMBL" id="AWB35749.1"/>
    </source>
</evidence>
<dbReference type="PROSITE" id="PS50893">
    <property type="entry name" value="ABC_TRANSPORTER_2"/>
    <property type="match status" value="1"/>
</dbReference>
<dbReference type="SMART" id="SM00382">
    <property type="entry name" value="AAA"/>
    <property type="match status" value="1"/>
</dbReference>
<dbReference type="Proteomes" id="UP000244571">
    <property type="component" value="Chromosome"/>
</dbReference>
<evidence type="ECO:0000256" key="6">
    <source>
        <dbReference type="ARBA" id="ARBA00022967"/>
    </source>
</evidence>
<keyword evidence="2" id="KW-1003">Cell membrane</keyword>
<dbReference type="InterPro" id="IPR017871">
    <property type="entry name" value="ABC_transporter-like_CS"/>
</dbReference>
<evidence type="ECO:0000256" key="1">
    <source>
        <dbReference type="ARBA" id="ARBA00022448"/>
    </source>
</evidence>
<dbReference type="SUPFAM" id="SSF52540">
    <property type="entry name" value="P-loop containing nucleoside triphosphate hydrolases"/>
    <property type="match status" value="1"/>
</dbReference>
<dbReference type="GO" id="GO:0022857">
    <property type="term" value="F:transmembrane transporter activity"/>
    <property type="evidence" value="ECO:0007669"/>
    <property type="project" value="InterPro"/>
</dbReference>
<keyword evidence="7" id="KW-0472">Membrane</keyword>
<dbReference type="KEGG" id="boz:DBV39_09510"/>
<dbReference type="GO" id="GO:0017004">
    <property type="term" value="P:cytochrome complex assembly"/>
    <property type="evidence" value="ECO:0007669"/>
    <property type="project" value="UniProtKB-KW"/>
</dbReference>
<organism evidence="9 10">
    <name type="scientific">Orrella marina</name>
    <dbReference type="NCBI Taxonomy" id="2163011"/>
    <lineage>
        <taxon>Bacteria</taxon>
        <taxon>Pseudomonadati</taxon>
        <taxon>Pseudomonadota</taxon>
        <taxon>Betaproteobacteria</taxon>
        <taxon>Burkholderiales</taxon>
        <taxon>Alcaligenaceae</taxon>
        <taxon>Orrella</taxon>
    </lineage>
</organism>
<protein>
    <submittedName>
        <fullName evidence="9">Heme ABC transporter ATP-binding protein CcmA</fullName>
    </submittedName>
</protein>
<evidence type="ECO:0000256" key="3">
    <source>
        <dbReference type="ARBA" id="ARBA00022741"/>
    </source>
</evidence>
<accession>A0A2R4XPY8</accession>
<name>A0A2R4XPY8_9BURK</name>
<dbReference type="InterPro" id="IPR027417">
    <property type="entry name" value="P-loop_NTPase"/>
</dbReference>
<dbReference type="InterPro" id="IPR005895">
    <property type="entry name" value="ABC_transptr_haem_export_CcmA"/>
</dbReference>
<feature type="domain" description="ABC transporter" evidence="8">
    <location>
        <begin position="6"/>
        <end position="208"/>
    </location>
</feature>
<proteinExistence type="predicted"/>
<dbReference type="GO" id="GO:0016887">
    <property type="term" value="F:ATP hydrolysis activity"/>
    <property type="evidence" value="ECO:0007669"/>
    <property type="project" value="InterPro"/>
</dbReference>
<dbReference type="Gene3D" id="3.40.50.300">
    <property type="entry name" value="P-loop containing nucleotide triphosphate hydrolases"/>
    <property type="match status" value="1"/>
</dbReference>
<keyword evidence="4" id="KW-0201">Cytochrome c-type biogenesis</keyword>
<dbReference type="NCBIfam" id="TIGR01189">
    <property type="entry name" value="ccmA"/>
    <property type="match status" value="1"/>
</dbReference>
<evidence type="ECO:0000256" key="4">
    <source>
        <dbReference type="ARBA" id="ARBA00022748"/>
    </source>
</evidence>
<dbReference type="InterPro" id="IPR003593">
    <property type="entry name" value="AAA+_ATPase"/>
</dbReference>
<evidence type="ECO:0000313" key="10">
    <source>
        <dbReference type="Proteomes" id="UP000244571"/>
    </source>
</evidence>
<dbReference type="Pfam" id="PF00005">
    <property type="entry name" value="ABC_tran"/>
    <property type="match status" value="1"/>
</dbReference>
<keyword evidence="6" id="KW-1278">Translocase</keyword>
<dbReference type="EMBL" id="CP028901">
    <property type="protein sequence ID" value="AWB35749.1"/>
    <property type="molecule type" value="Genomic_DNA"/>
</dbReference>
<dbReference type="AlphaFoldDB" id="A0A2R4XPY8"/>
<evidence type="ECO:0000259" key="8">
    <source>
        <dbReference type="PROSITE" id="PS50893"/>
    </source>
</evidence>
<reference evidence="9 10" key="1">
    <citation type="submission" date="2018-04" db="EMBL/GenBank/DDBJ databases">
        <title>Bordetella sp. HZ20 isolated from seawater.</title>
        <authorList>
            <person name="Sun C."/>
        </authorList>
    </citation>
    <scope>NUCLEOTIDE SEQUENCE [LARGE SCALE GENOMIC DNA]</scope>
    <source>
        <strain evidence="9 10">HZ20</strain>
    </source>
</reference>
<evidence type="ECO:0000256" key="2">
    <source>
        <dbReference type="ARBA" id="ARBA00022475"/>
    </source>
</evidence>